<proteinExistence type="predicted"/>
<sequence>MKKSIYTLLTLCIGIIIGMTSTAAAAPVREYVQASFEKIKFVVNGEEKHLDADPLIYQGATYLPVRTILNTLGYDAIYKADSKTILADKSSDKPITGANTPPQNEGDKLPTLKDLRTKEDQIKDLQNSIKSAKEVVSDLQIAIDQVKNDNKLDEKQKNEKVATYESRYNDFSSRIKQYEEQLAELQK</sequence>
<dbReference type="Proteomes" id="UP001597262">
    <property type="component" value="Unassembled WGS sequence"/>
</dbReference>
<name>A0ABW3RWT6_9BACL</name>
<dbReference type="SUPFAM" id="SSF46966">
    <property type="entry name" value="Spectrin repeat"/>
    <property type="match status" value="1"/>
</dbReference>
<comment type="caution">
    <text evidence="5">The sequence shown here is derived from an EMBL/GenBank/DDBJ whole genome shotgun (WGS) entry which is preliminary data.</text>
</comment>
<evidence type="ECO:0000313" key="6">
    <source>
        <dbReference type="Proteomes" id="UP001597262"/>
    </source>
</evidence>
<organism evidence="5 6">
    <name type="scientific">Paenibacillus puldeungensis</name>
    <dbReference type="NCBI Taxonomy" id="696536"/>
    <lineage>
        <taxon>Bacteria</taxon>
        <taxon>Bacillati</taxon>
        <taxon>Bacillota</taxon>
        <taxon>Bacilli</taxon>
        <taxon>Bacillales</taxon>
        <taxon>Paenibacillaceae</taxon>
        <taxon>Paenibacillus</taxon>
    </lineage>
</organism>
<dbReference type="Gene3D" id="3.30.457.10">
    <property type="entry name" value="Copper amine oxidase-like, N-terminal domain"/>
    <property type="match status" value="1"/>
</dbReference>
<gene>
    <name evidence="5" type="ORF">ACFQ3W_11185</name>
</gene>
<dbReference type="RefSeq" id="WP_379319300.1">
    <property type="nucleotide sequence ID" value="NZ_JBHTLM010000006.1"/>
</dbReference>
<evidence type="ECO:0000256" key="2">
    <source>
        <dbReference type="SAM" id="MobiDB-lite"/>
    </source>
</evidence>
<reference evidence="6" key="1">
    <citation type="journal article" date="2019" name="Int. J. Syst. Evol. Microbiol.">
        <title>The Global Catalogue of Microorganisms (GCM) 10K type strain sequencing project: providing services to taxonomists for standard genome sequencing and annotation.</title>
        <authorList>
            <consortium name="The Broad Institute Genomics Platform"/>
            <consortium name="The Broad Institute Genome Sequencing Center for Infectious Disease"/>
            <person name="Wu L."/>
            <person name="Ma J."/>
        </authorList>
    </citation>
    <scope>NUCLEOTIDE SEQUENCE [LARGE SCALE GENOMIC DNA]</scope>
    <source>
        <strain evidence="6">CCUG 59189</strain>
    </source>
</reference>
<accession>A0ABW3RWT6</accession>
<dbReference type="EMBL" id="JBHTLM010000006">
    <property type="protein sequence ID" value="MFD1176859.1"/>
    <property type="molecule type" value="Genomic_DNA"/>
</dbReference>
<feature type="domain" description="Copper amine oxidase-like N-terminal" evidence="4">
    <location>
        <begin position="42"/>
        <end position="91"/>
    </location>
</feature>
<dbReference type="InterPro" id="IPR012854">
    <property type="entry name" value="Cu_amine_oxidase-like_N"/>
</dbReference>
<evidence type="ECO:0000256" key="3">
    <source>
        <dbReference type="SAM" id="SignalP"/>
    </source>
</evidence>
<feature type="chain" id="PRO_5045261180" evidence="3">
    <location>
        <begin position="26"/>
        <end position="187"/>
    </location>
</feature>
<dbReference type="SUPFAM" id="SSF55383">
    <property type="entry name" value="Copper amine oxidase, domain N"/>
    <property type="match status" value="1"/>
</dbReference>
<protein>
    <submittedName>
        <fullName evidence="5">Stalk domain-containing protein</fullName>
    </submittedName>
</protein>
<keyword evidence="3" id="KW-0732">Signal</keyword>
<feature type="signal peptide" evidence="3">
    <location>
        <begin position="1"/>
        <end position="25"/>
    </location>
</feature>
<dbReference type="Pfam" id="PF07833">
    <property type="entry name" value="Cu_amine_oxidN1"/>
    <property type="match status" value="1"/>
</dbReference>
<evidence type="ECO:0000256" key="1">
    <source>
        <dbReference type="SAM" id="Coils"/>
    </source>
</evidence>
<keyword evidence="6" id="KW-1185">Reference proteome</keyword>
<evidence type="ECO:0000259" key="4">
    <source>
        <dbReference type="Pfam" id="PF07833"/>
    </source>
</evidence>
<evidence type="ECO:0000313" key="5">
    <source>
        <dbReference type="EMBL" id="MFD1176859.1"/>
    </source>
</evidence>
<keyword evidence="1" id="KW-0175">Coiled coil</keyword>
<feature type="region of interest" description="Disordered" evidence="2">
    <location>
        <begin position="90"/>
        <end position="112"/>
    </location>
</feature>
<dbReference type="InterPro" id="IPR036582">
    <property type="entry name" value="Mao_N_sf"/>
</dbReference>
<feature type="coiled-coil region" evidence="1">
    <location>
        <begin position="115"/>
        <end position="181"/>
    </location>
</feature>